<feature type="signal peptide" evidence="3">
    <location>
        <begin position="1"/>
        <end position="20"/>
    </location>
</feature>
<proteinExistence type="inferred from homology"/>
<dbReference type="Gene3D" id="3.40.50.1820">
    <property type="entry name" value="alpha/beta hydrolase"/>
    <property type="match status" value="1"/>
</dbReference>
<dbReference type="SUPFAM" id="SSF53474">
    <property type="entry name" value="alpha/beta-Hydrolases"/>
    <property type="match status" value="1"/>
</dbReference>
<reference evidence="5 6" key="1">
    <citation type="submission" date="2022-12" db="EMBL/GenBank/DDBJ databases">
        <title>Chromosome-level genome of Tegillarca granosa.</title>
        <authorList>
            <person name="Kim J."/>
        </authorList>
    </citation>
    <scope>NUCLEOTIDE SEQUENCE [LARGE SCALE GENOMIC DNA]</scope>
    <source>
        <strain evidence="5">Teg-2019</strain>
        <tissue evidence="5">Adductor muscle</tissue>
    </source>
</reference>
<evidence type="ECO:0000256" key="3">
    <source>
        <dbReference type="RuleBase" id="RU361235"/>
    </source>
</evidence>
<dbReference type="InterPro" id="IPR002018">
    <property type="entry name" value="CarbesteraseB"/>
</dbReference>
<comment type="similarity">
    <text evidence="1 3">Belongs to the type-B carboxylesterase/lipase family.</text>
</comment>
<gene>
    <name evidence="5" type="ORF">KUTeg_019390</name>
</gene>
<feature type="domain" description="Carboxylesterase type B" evidence="4">
    <location>
        <begin position="24"/>
        <end position="234"/>
    </location>
</feature>
<protein>
    <recommendedName>
        <fullName evidence="3">Carboxylic ester hydrolase</fullName>
        <ecNumber evidence="3">3.1.1.-</ecNumber>
    </recommendedName>
</protein>
<evidence type="ECO:0000256" key="2">
    <source>
        <dbReference type="ARBA" id="ARBA00022801"/>
    </source>
</evidence>
<dbReference type="Proteomes" id="UP001217089">
    <property type="component" value="Unassembled WGS sequence"/>
</dbReference>
<dbReference type="InterPro" id="IPR050309">
    <property type="entry name" value="Type-B_Carboxylest/Lipase"/>
</dbReference>
<dbReference type="PROSITE" id="PS00122">
    <property type="entry name" value="CARBOXYLESTERASE_B_1"/>
    <property type="match status" value="1"/>
</dbReference>
<evidence type="ECO:0000256" key="1">
    <source>
        <dbReference type="ARBA" id="ARBA00005964"/>
    </source>
</evidence>
<dbReference type="PROSITE" id="PS00941">
    <property type="entry name" value="CARBOXYLESTERASE_B_2"/>
    <property type="match status" value="1"/>
</dbReference>
<sequence>MKNLQQFVVIILAVISTVTGQEHHIVTTKSGPIKGVITQHDLGKLYTFFKIPFAKPPVGDLRFKKPEPVEPWNDVIDGTQQMPSCPQPMGLFDALLPITDMSEDCLFLNVYVPNSVSSGSKKSVLVWIHGGGYSLGQGNMYGSSELALTGDVIVVVINYRLNVFGFMTTWDSTAVGNYGLWDQIMALQWVKNNIEDFGGDPDSITLFGESAGGFSVSILSLLPQNKGLFHRVIASKWNS</sequence>
<keyword evidence="3" id="KW-0732">Signal</keyword>
<evidence type="ECO:0000259" key="4">
    <source>
        <dbReference type="Pfam" id="PF00135"/>
    </source>
</evidence>
<evidence type="ECO:0000313" key="6">
    <source>
        <dbReference type="Proteomes" id="UP001217089"/>
    </source>
</evidence>
<dbReference type="InterPro" id="IPR019819">
    <property type="entry name" value="Carboxylesterase_B_CS"/>
</dbReference>
<dbReference type="Pfam" id="PF00135">
    <property type="entry name" value="COesterase"/>
    <property type="match status" value="1"/>
</dbReference>
<organism evidence="5 6">
    <name type="scientific">Tegillarca granosa</name>
    <name type="common">Malaysian cockle</name>
    <name type="synonym">Anadara granosa</name>
    <dbReference type="NCBI Taxonomy" id="220873"/>
    <lineage>
        <taxon>Eukaryota</taxon>
        <taxon>Metazoa</taxon>
        <taxon>Spiralia</taxon>
        <taxon>Lophotrochozoa</taxon>
        <taxon>Mollusca</taxon>
        <taxon>Bivalvia</taxon>
        <taxon>Autobranchia</taxon>
        <taxon>Pteriomorphia</taxon>
        <taxon>Arcoida</taxon>
        <taxon>Arcoidea</taxon>
        <taxon>Arcidae</taxon>
        <taxon>Tegillarca</taxon>
    </lineage>
</organism>
<accession>A0ABQ9ECE6</accession>
<dbReference type="EC" id="3.1.1.-" evidence="3"/>
<dbReference type="PANTHER" id="PTHR11559">
    <property type="entry name" value="CARBOXYLESTERASE"/>
    <property type="match status" value="1"/>
</dbReference>
<dbReference type="EMBL" id="JARBDR010000917">
    <property type="protein sequence ID" value="KAJ8302994.1"/>
    <property type="molecule type" value="Genomic_DNA"/>
</dbReference>
<evidence type="ECO:0000313" key="5">
    <source>
        <dbReference type="EMBL" id="KAJ8302994.1"/>
    </source>
</evidence>
<dbReference type="InterPro" id="IPR029058">
    <property type="entry name" value="AB_hydrolase_fold"/>
</dbReference>
<name>A0ABQ9ECE6_TEGGR</name>
<dbReference type="InterPro" id="IPR019826">
    <property type="entry name" value="Carboxylesterase_B_AS"/>
</dbReference>
<keyword evidence="6" id="KW-1185">Reference proteome</keyword>
<feature type="chain" id="PRO_5045011555" description="Carboxylic ester hydrolase" evidence="3">
    <location>
        <begin position="21"/>
        <end position="239"/>
    </location>
</feature>
<keyword evidence="2 3" id="KW-0378">Hydrolase</keyword>
<comment type="caution">
    <text evidence="5">The sequence shown here is derived from an EMBL/GenBank/DDBJ whole genome shotgun (WGS) entry which is preliminary data.</text>
</comment>